<comment type="caution">
    <text evidence="2">The sequence shown here is derived from an EMBL/GenBank/DDBJ whole genome shotgun (WGS) entry which is preliminary data.</text>
</comment>
<feature type="chain" id="PRO_5044002308" evidence="1">
    <location>
        <begin position="19"/>
        <end position="85"/>
    </location>
</feature>
<dbReference type="AlphaFoldDB" id="A0AAW1Y7M6"/>
<feature type="signal peptide" evidence="1">
    <location>
        <begin position="1"/>
        <end position="18"/>
    </location>
</feature>
<name>A0AAW1Y7M6_RUBAR</name>
<evidence type="ECO:0000313" key="3">
    <source>
        <dbReference type="Proteomes" id="UP001457282"/>
    </source>
</evidence>
<keyword evidence="1" id="KW-0732">Signal</keyword>
<evidence type="ECO:0000313" key="2">
    <source>
        <dbReference type="EMBL" id="KAK9944276.1"/>
    </source>
</evidence>
<keyword evidence="3" id="KW-1185">Reference proteome</keyword>
<evidence type="ECO:0000256" key="1">
    <source>
        <dbReference type="SAM" id="SignalP"/>
    </source>
</evidence>
<protein>
    <submittedName>
        <fullName evidence="2">Uncharacterized protein</fullName>
    </submittedName>
</protein>
<reference evidence="2 3" key="1">
    <citation type="journal article" date="2023" name="G3 (Bethesda)">
        <title>A chromosome-length genome assembly and annotation of blackberry (Rubus argutus, cv. 'Hillquist').</title>
        <authorList>
            <person name="Bruna T."/>
            <person name="Aryal R."/>
            <person name="Dudchenko O."/>
            <person name="Sargent D.J."/>
            <person name="Mead D."/>
            <person name="Buti M."/>
            <person name="Cavallini A."/>
            <person name="Hytonen T."/>
            <person name="Andres J."/>
            <person name="Pham M."/>
            <person name="Weisz D."/>
            <person name="Mascagni F."/>
            <person name="Usai G."/>
            <person name="Natali L."/>
            <person name="Bassil N."/>
            <person name="Fernandez G.E."/>
            <person name="Lomsadze A."/>
            <person name="Armour M."/>
            <person name="Olukolu B."/>
            <person name="Poorten T."/>
            <person name="Britton C."/>
            <person name="Davik J."/>
            <person name="Ashrafi H."/>
            <person name="Aiden E.L."/>
            <person name="Borodovsky M."/>
            <person name="Worthington M."/>
        </authorList>
    </citation>
    <scope>NUCLEOTIDE SEQUENCE [LARGE SCALE GENOMIC DNA]</scope>
    <source>
        <strain evidence="2">PI 553951</strain>
    </source>
</reference>
<dbReference type="EMBL" id="JBEDUW010000002">
    <property type="protein sequence ID" value="KAK9944276.1"/>
    <property type="molecule type" value="Genomic_DNA"/>
</dbReference>
<sequence>MEPPVLFTISIPVLLALAIVDEESMVVPDEYILDLLLGLLIHILLVIRNQRLGDALTNCVDLRSVASSLDADPHVNTGEMVSSEK</sequence>
<proteinExistence type="predicted"/>
<dbReference type="Proteomes" id="UP001457282">
    <property type="component" value="Unassembled WGS sequence"/>
</dbReference>
<accession>A0AAW1Y7M6</accession>
<organism evidence="2 3">
    <name type="scientific">Rubus argutus</name>
    <name type="common">Southern blackberry</name>
    <dbReference type="NCBI Taxonomy" id="59490"/>
    <lineage>
        <taxon>Eukaryota</taxon>
        <taxon>Viridiplantae</taxon>
        <taxon>Streptophyta</taxon>
        <taxon>Embryophyta</taxon>
        <taxon>Tracheophyta</taxon>
        <taxon>Spermatophyta</taxon>
        <taxon>Magnoliopsida</taxon>
        <taxon>eudicotyledons</taxon>
        <taxon>Gunneridae</taxon>
        <taxon>Pentapetalae</taxon>
        <taxon>rosids</taxon>
        <taxon>fabids</taxon>
        <taxon>Rosales</taxon>
        <taxon>Rosaceae</taxon>
        <taxon>Rosoideae</taxon>
        <taxon>Rosoideae incertae sedis</taxon>
        <taxon>Rubus</taxon>
    </lineage>
</organism>
<gene>
    <name evidence="2" type="ORF">M0R45_009850</name>
</gene>